<dbReference type="GO" id="GO:0042162">
    <property type="term" value="F:telomeric DNA binding"/>
    <property type="evidence" value="ECO:0007669"/>
    <property type="project" value="TreeGrafter"/>
</dbReference>
<organism evidence="4">
    <name type="scientific">Camponotus floridanus</name>
    <name type="common">Florida carpenter ant</name>
    <dbReference type="NCBI Taxonomy" id="104421"/>
    <lineage>
        <taxon>Eukaryota</taxon>
        <taxon>Metazoa</taxon>
        <taxon>Ecdysozoa</taxon>
        <taxon>Arthropoda</taxon>
        <taxon>Hexapoda</taxon>
        <taxon>Insecta</taxon>
        <taxon>Pterygota</taxon>
        <taxon>Neoptera</taxon>
        <taxon>Endopterygota</taxon>
        <taxon>Hymenoptera</taxon>
        <taxon>Apocrita</taxon>
        <taxon>Aculeata</taxon>
        <taxon>Formicoidea</taxon>
        <taxon>Formicidae</taxon>
        <taxon>Formicinae</taxon>
        <taxon>Camponotus</taxon>
    </lineage>
</organism>
<dbReference type="InterPro" id="IPR011990">
    <property type="entry name" value="TPR-like_helical_dom_sf"/>
</dbReference>
<feature type="domain" description="DNA/RNA-binding" evidence="2">
    <location>
        <begin position="48"/>
        <end position="141"/>
    </location>
</feature>
<evidence type="ECO:0000256" key="1">
    <source>
        <dbReference type="ARBA" id="ARBA00023161"/>
    </source>
</evidence>
<sequence length="220" mass="24644">MEQGYRSEVQERALVVSLQMFSLILERGVSLLKAQLDSGQEPRLVVGEDLQVLLPAIKIWCDWMLCHSTVWNPPPSCTDYRVGPPGDAWSRLATMVNLLEKLNYTRTTLIQSKDTEDREENKDLELVKLPEDITLAGFTPLMLNPQDPCYVEKTEDMEVAQVCLRISKILFFGQVFLCGLETPVLKLQKSETGVSEYVSVVEASSTSSPKRLGAHGGELQ</sequence>
<dbReference type="GO" id="GO:0070034">
    <property type="term" value="F:telomerase RNA binding"/>
    <property type="evidence" value="ECO:0007669"/>
    <property type="project" value="TreeGrafter"/>
</dbReference>
<dbReference type="AlphaFoldDB" id="E2A0Y4"/>
<dbReference type="GO" id="GO:0000184">
    <property type="term" value="P:nuclear-transcribed mRNA catabolic process, nonsense-mediated decay"/>
    <property type="evidence" value="ECO:0007669"/>
    <property type="project" value="UniProtKB-KW"/>
</dbReference>
<keyword evidence="4" id="KW-1185">Reference proteome</keyword>
<dbReference type="OMA" id="QDPSYVE"/>
<evidence type="ECO:0000313" key="4">
    <source>
        <dbReference type="Proteomes" id="UP000000311"/>
    </source>
</evidence>
<keyword evidence="1" id="KW-0866">Nonsense-mediated mRNA decay</keyword>
<gene>
    <name evidence="3" type="ORF">EAG_11329</name>
</gene>
<evidence type="ECO:0000313" key="3">
    <source>
        <dbReference type="EMBL" id="EFN73037.1"/>
    </source>
</evidence>
<proteinExistence type="predicted"/>
<dbReference type="PANTHER" id="PTHR15696:SF0">
    <property type="entry name" value="TELOMERASE-BINDING PROTEIN EST1A"/>
    <property type="match status" value="1"/>
</dbReference>
<evidence type="ECO:0000259" key="2">
    <source>
        <dbReference type="Pfam" id="PF10373"/>
    </source>
</evidence>
<dbReference type="InParanoid" id="E2A0Y4"/>
<dbReference type="GO" id="GO:0005697">
    <property type="term" value="C:telomerase holoenzyme complex"/>
    <property type="evidence" value="ECO:0007669"/>
    <property type="project" value="TreeGrafter"/>
</dbReference>
<dbReference type="SUPFAM" id="SSF48452">
    <property type="entry name" value="TPR-like"/>
    <property type="match status" value="1"/>
</dbReference>
<name>E2A0Y4_CAMFO</name>
<dbReference type="InterPro" id="IPR045153">
    <property type="entry name" value="Est1/Ebs1-like"/>
</dbReference>
<dbReference type="Pfam" id="PF10373">
    <property type="entry name" value="EST1_DNA_bind"/>
    <property type="match status" value="1"/>
</dbReference>
<dbReference type="Proteomes" id="UP000000311">
    <property type="component" value="Unassembled WGS sequence"/>
</dbReference>
<dbReference type="PANTHER" id="PTHR15696">
    <property type="entry name" value="SMG-7 SUPPRESSOR WITH MORPHOLOGICAL EFFECT ON GENITALIA PROTEIN 7"/>
    <property type="match status" value="1"/>
</dbReference>
<dbReference type="InterPro" id="IPR018834">
    <property type="entry name" value="DNA/RNA-bd_Est1-type"/>
</dbReference>
<dbReference type="STRING" id="104421.E2A0Y4"/>
<dbReference type="OrthoDB" id="2017974at2759"/>
<reference evidence="3 4" key="1">
    <citation type="journal article" date="2010" name="Science">
        <title>Genomic comparison of the ants Camponotus floridanus and Harpegnathos saltator.</title>
        <authorList>
            <person name="Bonasio R."/>
            <person name="Zhang G."/>
            <person name="Ye C."/>
            <person name="Mutti N.S."/>
            <person name="Fang X."/>
            <person name="Qin N."/>
            <person name="Donahue G."/>
            <person name="Yang P."/>
            <person name="Li Q."/>
            <person name="Li C."/>
            <person name="Zhang P."/>
            <person name="Huang Z."/>
            <person name="Berger S.L."/>
            <person name="Reinberg D."/>
            <person name="Wang J."/>
            <person name="Liebig J."/>
        </authorList>
    </citation>
    <scope>NUCLEOTIDE SEQUENCE [LARGE SCALE GENOMIC DNA]</scope>
    <source>
        <strain evidence="4">C129</strain>
    </source>
</reference>
<accession>E2A0Y4</accession>
<protein>
    <submittedName>
        <fullName evidence="3">Telomerase-binding protein EST1A</fullName>
    </submittedName>
</protein>
<dbReference type="EMBL" id="GL435626">
    <property type="protein sequence ID" value="EFN73037.1"/>
    <property type="molecule type" value="Genomic_DNA"/>
</dbReference>